<proteinExistence type="predicted"/>
<reference evidence="6 7" key="1">
    <citation type="journal article" date="2015" name="Fungal Genet. Biol.">
        <title>Evolution of novel wood decay mechanisms in Agaricales revealed by the genome sequences of Fistulina hepatica and Cylindrobasidium torrendii.</title>
        <authorList>
            <person name="Floudas D."/>
            <person name="Held B.W."/>
            <person name="Riley R."/>
            <person name="Nagy L.G."/>
            <person name="Koehler G."/>
            <person name="Ransdell A.S."/>
            <person name="Younus H."/>
            <person name="Chow J."/>
            <person name="Chiniquy J."/>
            <person name="Lipzen A."/>
            <person name="Tritt A."/>
            <person name="Sun H."/>
            <person name="Haridas S."/>
            <person name="LaButti K."/>
            <person name="Ohm R.A."/>
            <person name="Kues U."/>
            <person name="Blanchette R.A."/>
            <person name="Grigoriev I.V."/>
            <person name="Minto R.E."/>
            <person name="Hibbett D.S."/>
        </authorList>
    </citation>
    <scope>NUCLEOTIDE SEQUENCE [LARGE SCALE GENOMIC DNA]</scope>
    <source>
        <strain evidence="6 7">FP15055 ss-10</strain>
    </source>
</reference>
<dbReference type="OrthoDB" id="432970at2759"/>
<feature type="domain" description="MYND-type" evidence="5">
    <location>
        <begin position="400"/>
        <end position="446"/>
    </location>
</feature>
<accession>A0A0D7AU49</accession>
<dbReference type="PROSITE" id="PS50865">
    <property type="entry name" value="ZF_MYND_2"/>
    <property type="match status" value="1"/>
</dbReference>
<keyword evidence="3" id="KW-0862">Zinc</keyword>
<dbReference type="Proteomes" id="UP000054007">
    <property type="component" value="Unassembled WGS sequence"/>
</dbReference>
<evidence type="ECO:0000256" key="4">
    <source>
        <dbReference type="PROSITE-ProRule" id="PRU00134"/>
    </source>
</evidence>
<gene>
    <name evidence="6" type="ORF">CYLTODRAFT_478917</name>
</gene>
<dbReference type="GO" id="GO:0008270">
    <property type="term" value="F:zinc ion binding"/>
    <property type="evidence" value="ECO:0007669"/>
    <property type="project" value="UniProtKB-KW"/>
</dbReference>
<evidence type="ECO:0000313" key="6">
    <source>
        <dbReference type="EMBL" id="KIY61379.1"/>
    </source>
</evidence>
<evidence type="ECO:0000259" key="5">
    <source>
        <dbReference type="PROSITE" id="PS50865"/>
    </source>
</evidence>
<dbReference type="SUPFAM" id="SSF144232">
    <property type="entry name" value="HIT/MYND zinc finger-like"/>
    <property type="match status" value="1"/>
</dbReference>
<dbReference type="AlphaFoldDB" id="A0A0D7AU49"/>
<sequence>MNSQTERGGHSSKMESIEAVKKPDLEDMPHPAAIASFVNSLSSALPTRCFRFYFQMFDLLRSAPDVAEELRHSHPEIFSTTLRFMTTPRTRRELLALWDALILCHCPNDDTDLCHTSYGMPSSATETVDLFFSSLCGIVVAGLKGLDGRFAENIPNWATLDNLVRESRKSLKHTGRATWPSEHADIFFGKPAQVVGMLWRIFDTFPTTEQPLFLFYIIWKLSPATVFRVVASIEDGYWPKQLIGHANSVFDEGGWAESELHSHLLPQLLMEVALGFTQNLDLAFLLLWSNYNLDVVRFASRLLLSSAFKDRSDEQTAHLSQLGSLFWTIASAIPLSDGTLADFSDEERKALSPRIEAPHGSGPRSISGAGQWLDDIDANTARHGARINLMNAALSEACAAPECSQTTSTMNRRFQGCGKCCLARYCSKECQVAAWRHPVVPHKPVCRFLQELNAKLQVDWAKIRMPAQQDTLHKRSEYLSLQECKDLEIWLFKLKSCNILGSLRSIKKGMGAAQS</sequence>
<evidence type="ECO:0000256" key="2">
    <source>
        <dbReference type="ARBA" id="ARBA00022771"/>
    </source>
</evidence>
<keyword evidence="2 4" id="KW-0863">Zinc-finger</keyword>
<dbReference type="InterPro" id="IPR002893">
    <property type="entry name" value="Znf_MYND"/>
</dbReference>
<organism evidence="6 7">
    <name type="scientific">Cylindrobasidium torrendii FP15055 ss-10</name>
    <dbReference type="NCBI Taxonomy" id="1314674"/>
    <lineage>
        <taxon>Eukaryota</taxon>
        <taxon>Fungi</taxon>
        <taxon>Dikarya</taxon>
        <taxon>Basidiomycota</taxon>
        <taxon>Agaricomycotina</taxon>
        <taxon>Agaricomycetes</taxon>
        <taxon>Agaricomycetidae</taxon>
        <taxon>Agaricales</taxon>
        <taxon>Marasmiineae</taxon>
        <taxon>Physalacriaceae</taxon>
        <taxon>Cylindrobasidium</taxon>
    </lineage>
</organism>
<evidence type="ECO:0000313" key="7">
    <source>
        <dbReference type="Proteomes" id="UP000054007"/>
    </source>
</evidence>
<dbReference type="Gene3D" id="6.10.140.2220">
    <property type="match status" value="1"/>
</dbReference>
<evidence type="ECO:0000256" key="1">
    <source>
        <dbReference type="ARBA" id="ARBA00022723"/>
    </source>
</evidence>
<protein>
    <recommendedName>
        <fullName evidence="5">MYND-type domain-containing protein</fullName>
    </recommendedName>
</protein>
<name>A0A0D7AU49_9AGAR</name>
<evidence type="ECO:0000256" key="3">
    <source>
        <dbReference type="ARBA" id="ARBA00022833"/>
    </source>
</evidence>
<dbReference type="STRING" id="1314674.A0A0D7AU49"/>
<dbReference type="EMBL" id="KN880960">
    <property type="protein sequence ID" value="KIY61379.1"/>
    <property type="molecule type" value="Genomic_DNA"/>
</dbReference>
<keyword evidence="7" id="KW-1185">Reference proteome</keyword>
<keyword evidence="1" id="KW-0479">Metal-binding</keyword>